<feature type="transmembrane region" description="Helical" evidence="7">
    <location>
        <begin position="12"/>
        <end position="32"/>
    </location>
</feature>
<keyword evidence="5 7" id="KW-1133">Transmembrane helix</keyword>
<dbReference type="PANTHER" id="PTHR11009">
    <property type="entry name" value="DER1-LIKE PROTEIN, DERLIN"/>
    <property type="match status" value="1"/>
</dbReference>
<dbReference type="Pfam" id="PF04511">
    <property type="entry name" value="DER1"/>
    <property type="match status" value="1"/>
</dbReference>
<evidence type="ECO:0000256" key="1">
    <source>
        <dbReference type="ARBA" id="ARBA00004477"/>
    </source>
</evidence>
<evidence type="ECO:0000256" key="7">
    <source>
        <dbReference type="RuleBase" id="RU363059"/>
    </source>
</evidence>
<evidence type="ECO:0000313" key="8">
    <source>
        <dbReference type="EMBL" id="WFD34040.1"/>
    </source>
</evidence>
<dbReference type="AlphaFoldDB" id="A0AAF0ERW1"/>
<proteinExistence type="inferred from homology"/>
<dbReference type="InterPro" id="IPR007599">
    <property type="entry name" value="DER1"/>
</dbReference>
<feature type="transmembrane region" description="Helical" evidence="7">
    <location>
        <begin position="91"/>
        <end position="111"/>
    </location>
</feature>
<protein>
    <recommendedName>
        <fullName evidence="7">Derlin</fullName>
    </recommendedName>
</protein>
<evidence type="ECO:0000256" key="6">
    <source>
        <dbReference type="ARBA" id="ARBA00023136"/>
    </source>
</evidence>
<evidence type="ECO:0000256" key="5">
    <source>
        <dbReference type="ARBA" id="ARBA00022989"/>
    </source>
</evidence>
<comment type="similarity">
    <text evidence="2 7">Belongs to the derlin family.</text>
</comment>
<organism evidence="8 9">
    <name type="scientific">Malassezia cuniculi</name>
    <dbReference type="NCBI Taxonomy" id="948313"/>
    <lineage>
        <taxon>Eukaryota</taxon>
        <taxon>Fungi</taxon>
        <taxon>Dikarya</taxon>
        <taxon>Basidiomycota</taxon>
        <taxon>Ustilaginomycotina</taxon>
        <taxon>Malasseziomycetes</taxon>
        <taxon>Malasseziales</taxon>
        <taxon>Malasseziaceae</taxon>
        <taxon>Malassezia</taxon>
    </lineage>
</organism>
<dbReference type="InterPro" id="IPR035952">
    <property type="entry name" value="Rhomboid-like_sf"/>
</dbReference>
<keyword evidence="6 7" id="KW-0472">Membrane</keyword>
<accession>A0AAF0ERW1</accession>
<feature type="transmembrane region" description="Helical" evidence="7">
    <location>
        <begin position="47"/>
        <end position="70"/>
    </location>
</feature>
<keyword evidence="4 7" id="KW-0256">Endoplasmic reticulum</keyword>
<dbReference type="SUPFAM" id="SSF144091">
    <property type="entry name" value="Rhomboid-like"/>
    <property type="match status" value="1"/>
</dbReference>
<dbReference type="EMBL" id="CP119877">
    <property type="protein sequence ID" value="WFD34040.1"/>
    <property type="molecule type" value="Genomic_DNA"/>
</dbReference>
<evidence type="ECO:0000256" key="2">
    <source>
        <dbReference type="ARBA" id="ARBA00008917"/>
    </source>
</evidence>
<reference evidence="8" key="1">
    <citation type="submission" date="2023-03" db="EMBL/GenBank/DDBJ databases">
        <title>Mating type loci evolution in Malassezia.</title>
        <authorList>
            <person name="Coelho M.A."/>
        </authorList>
    </citation>
    <scope>NUCLEOTIDE SEQUENCE</scope>
    <source>
        <strain evidence="8">CBS 11721</strain>
    </source>
</reference>
<evidence type="ECO:0000313" key="9">
    <source>
        <dbReference type="Proteomes" id="UP001219933"/>
    </source>
</evidence>
<keyword evidence="3 7" id="KW-0812">Transmembrane</keyword>
<name>A0AAF0ERW1_9BASI</name>
<keyword evidence="9" id="KW-1185">Reference proteome</keyword>
<comment type="subcellular location">
    <subcellularLocation>
        <location evidence="1 7">Endoplasmic reticulum membrane</location>
        <topology evidence="1 7">Multi-pass membrane protein</topology>
    </subcellularLocation>
</comment>
<dbReference type="GO" id="GO:0006950">
    <property type="term" value="P:response to stress"/>
    <property type="evidence" value="ECO:0007669"/>
    <property type="project" value="UniProtKB-ARBA"/>
</dbReference>
<gene>
    <name evidence="8" type="ORF">MCUN1_000868</name>
</gene>
<comment type="caution">
    <text evidence="7">Lacks conserved residue(s) required for the propagation of feature annotation.</text>
</comment>
<evidence type="ECO:0000256" key="4">
    <source>
        <dbReference type="ARBA" id="ARBA00022824"/>
    </source>
</evidence>
<sequence>MSYWRMLTTFFYFGDLNISTLFHIGASLRFGYMLEESHYGRARRGEFIWLILLSAATLLCLSSLLTMPYLSRPMAQIMTNIWCRKNRHQQVNLWGFISITAPYLPYVYIVIDLVFGSTFSDIRGDLVSLALSHICTFPAYRPLLHDLVAT</sequence>
<dbReference type="Proteomes" id="UP001219933">
    <property type="component" value="Chromosome 1"/>
</dbReference>
<dbReference type="GO" id="GO:0005789">
    <property type="term" value="C:endoplasmic reticulum membrane"/>
    <property type="evidence" value="ECO:0007669"/>
    <property type="project" value="UniProtKB-SubCell"/>
</dbReference>
<evidence type="ECO:0000256" key="3">
    <source>
        <dbReference type="ARBA" id="ARBA00022692"/>
    </source>
</evidence>
<comment type="function">
    <text evidence="7">May be involved in the degradation of misfolded endoplasmic reticulum (ER) luminal proteins.</text>
</comment>